<dbReference type="AlphaFoldDB" id="A0AAD9KWW7"/>
<dbReference type="GO" id="GO:0006915">
    <property type="term" value="P:apoptotic process"/>
    <property type="evidence" value="ECO:0007669"/>
    <property type="project" value="TreeGrafter"/>
</dbReference>
<protein>
    <recommendedName>
        <fullName evidence="1">Programmed cell death protein 2 C-terminal domain-containing protein</fullName>
    </recommendedName>
</protein>
<reference evidence="2" key="1">
    <citation type="journal article" date="2023" name="Mol. Biol. Evol.">
        <title>Third-Generation Sequencing Reveals the Adaptive Role of the Epigenome in Three Deep-Sea Polychaetes.</title>
        <authorList>
            <person name="Perez M."/>
            <person name="Aroh O."/>
            <person name="Sun Y."/>
            <person name="Lan Y."/>
            <person name="Juniper S.K."/>
            <person name="Young C.R."/>
            <person name="Angers B."/>
            <person name="Qian P.Y."/>
        </authorList>
    </citation>
    <scope>NUCLEOTIDE SEQUENCE</scope>
    <source>
        <strain evidence="2">R07B-5</strain>
    </source>
</reference>
<sequence length="474" mass="51554">MAKVLLGTCDEVVATDSVLDWSTSKIGGKPNWTSPGVDVPLCPLCDGCRLLVTQLYCPLEASPFHRTLYVFACVSQQCWNKNESWFVLRAQKLDPSYLKHPSEPCVAMTTETPSDTFGMAMSDWCADADDWDHDDVAIATTEPVAMTTANGASSVCSGDAIGSQQSDLVSMVTDTNCVTKSAGIDVPRFDECGVVEATSGGEKENELTNAARQMQCLRLGDSADCGNNVCGEGMEQGDSVIADDSVLHLAADSVLSRLVGPQSLPLAPSLPCHLGMEKDVTLSHGEQQFTSYYVSVIEEPEKEDAQLKHERHLLAEYSNKEGVDLDALADAETAGCGRKGKSAGRGEGYEKGLARHGDEVFQKFTKRVSLCPQQLLRYSHGGSEVYITKPWSPITVPRCSHCGAERVFELQLMPSLVTLLSQDLPVEFGTVLVYTCSRSCWETETASATEDETASVREEYIYVQPDPDQHLFKC</sequence>
<comment type="caution">
    <text evidence="2">The sequence shown here is derived from an EMBL/GenBank/DDBJ whole genome shotgun (WGS) entry which is preliminary data.</text>
</comment>
<dbReference type="PANTHER" id="PTHR46421">
    <property type="entry name" value="PROGRAMMED CELL DEATH PROTEIN 2-LIKE"/>
    <property type="match status" value="1"/>
</dbReference>
<evidence type="ECO:0000313" key="3">
    <source>
        <dbReference type="Proteomes" id="UP001209878"/>
    </source>
</evidence>
<dbReference type="Pfam" id="PF04194">
    <property type="entry name" value="PDCD2_C"/>
    <property type="match status" value="1"/>
</dbReference>
<evidence type="ECO:0000259" key="1">
    <source>
        <dbReference type="Pfam" id="PF04194"/>
    </source>
</evidence>
<gene>
    <name evidence="2" type="ORF">NP493_525g01003</name>
</gene>
<accession>A0AAD9KWW7</accession>
<feature type="domain" description="Programmed cell death protein 2 C-terminal" evidence="1">
    <location>
        <begin position="358"/>
        <end position="464"/>
    </location>
</feature>
<keyword evidence="3" id="KW-1185">Reference proteome</keyword>
<dbReference type="EMBL" id="JAODUO010000525">
    <property type="protein sequence ID" value="KAK2178876.1"/>
    <property type="molecule type" value="Genomic_DNA"/>
</dbReference>
<name>A0AAD9KWW7_RIDPI</name>
<dbReference type="InterPro" id="IPR052815">
    <property type="entry name" value="PDCD2-like_regulator"/>
</dbReference>
<dbReference type="InterPro" id="IPR007320">
    <property type="entry name" value="PDCD2_C"/>
</dbReference>
<dbReference type="PANTHER" id="PTHR46421:SF1">
    <property type="entry name" value="PROGRAMMED CELL DEATH PROTEIN 2-LIKE"/>
    <property type="match status" value="1"/>
</dbReference>
<dbReference type="GO" id="GO:0005737">
    <property type="term" value="C:cytoplasm"/>
    <property type="evidence" value="ECO:0007669"/>
    <property type="project" value="InterPro"/>
</dbReference>
<organism evidence="2 3">
    <name type="scientific">Ridgeia piscesae</name>
    <name type="common">Tubeworm</name>
    <dbReference type="NCBI Taxonomy" id="27915"/>
    <lineage>
        <taxon>Eukaryota</taxon>
        <taxon>Metazoa</taxon>
        <taxon>Spiralia</taxon>
        <taxon>Lophotrochozoa</taxon>
        <taxon>Annelida</taxon>
        <taxon>Polychaeta</taxon>
        <taxon>Sedentaria</taxon>
        <taxon>Canalipalpata</taxon>
        <taxon>Sabellida</taxon>
        <taxon>Siboglinidae</taxon>
        <taxon>Ridgeia</taxon>
    </lineage>
</organism>
<proteinExistence type="predicted"/>
<dbReference type="Proteomes" id="UP001209878">
    <property type="component" value="Unassembled WGS sequence"/>
</dbReference>
<evidence type="ECO:0000313" key="2">
    <source>
        <dbReference type="EMBL" id="KAK2178876.1"/>
    </source>
</evidence>